<evidence type="ECO:0000256" key="4">
    <source>
        <dbReference type="ARBA" id="ARBA00023012"/>
    </source>
</evidence>
<dbReference type="GO" id="GO:0000160">
    <property type="term" value="P:phosphorelay signal transduction system"/>
    <property type="evidence" value="ECO:0007669"/>
    <property type="project" value="UniProtKB-KW"/>
</dbReference>
<keyword evidence="6" id="KW-0238">DNA-binding</keyword>
<dbReference type="GO" id="GO:0043565">
    <property type="term" value="F:sequence-specific DNA binding"/>
    <property type="evidence" value="ECO:0007669"/>
    <property type="project" value="InterPro"/>
</dbReference>
<evidence type="ECO:0000256" key="7">
    <source>
        <dbReference type="ARBA" id="ARBA00023163"/>
    </source>
</evidence>
<evidence type="ECO:0000256" key="6">
    <source>
        <dbReference type="ARBA" id="ARBA00023125"/>
    </source>
</evidence>
<evidence type="ECO:0008006" key="13">
    <source>
        <dbReference type="Google" id="ProtNLM"/>
    </source>
</evidence>
<dbReference type="Pfam" id="PF00072">
    <property type="entry name" value="Response_reg"/>
    <property type="match status" value="1"/>
</dbReference>
<dbReference type="SUPFAM" id="SSF46689">
    <property type="entry name" value="Homeodomain-like"/>
    <property type="match status" value="2"/>
</dbReference>
<dbReference type="PANTHER" id="PTHR42713:SF3">
    <property type="entry name" value="TRANSCRIPTIONAL REGULATORY PROTEIN HPTR"/>
    <property type="match status" value="1"/>
</dbReference>
<dbReference type="InterPro" id="IPR051552">
    <property type="entry name" value="HptR"/>
</dbReference>
<dbReference type="GO" id="GO:0003700">
    <property type="term" value="F:DNA-binding transcription factor activity"/>
    <property type="evidence" value="ECO:0007669"/>
    <property type="project" value="InterPro"/>
</dbReference>
<dbReference type="RefSeq" id="WP_060625046.1">
    <property type="nucleotide sequence ID" value="NZ_LCZJ02000029.1"/>
</dbReference>
<keyword evidence="2" id="KW-0963">Cytoplasm</keyword>
<comment type="caution">
    <text evidence="11">The sequence shown here is derived from an EMBL/GenBank/DDBJ whole genome shotgun (WGS) entry which is preliminary data.</text>
</comment>
<keyword evidence="3 8" id="KW-0597">Phosphoprotein</keyword>
<dbReference type="OrthoDB" id="324626at2"/>
<dbReference type="PANTHER" id="PTHR42713">
    <property type="entry name" value="HISTIDINE KINASE-RELATED"/>
    <property type="match status" value="1"/>
</dbReference>
<reference evidence="11 12" key="1">
    <citation type="journal article" date="2015" name="Int. Biodeterior. Biodegradation">
        <title>Physiological and genetic screening methods for the isolation of methyl tert-butyl ether-degrading bacteria for bioremediation purposes.</title>
        <authorList>
            <person name="Guisado I.M."/>
            <person name="Purswani J."/>
            <person name="Gonzalez Lopez J."/>
            <person name="Pozo C."/>
        </authorList>
    </citation>
    <scope>NUCLEOTIDE SEQUENCE [LARGE SCALE GENOMIC DNA]</scope>
    <source>
        <strain evidence="11 12">SH7</strain>
    </source>
</reference>
<dbReference type="InterPro" id="IPR009057">
    <property type="entry name" value="Homeodomain-like_sf"/>
</dbReference>
<evidence type="ECO:0000259" key="10">
    <source>
        <dbReference type="PROSITE" id="PS50110"/>
    </source>
</evidence>
<dbReference type="Proteomes" id="UP000054709">
    <property type="component" value="Unassembled WGS sequence"/>
</dbReference>
<evidence type="ECO:0000256" key="1">
    <source>
        <dbReference type="ARBA" id="ARBA00004496"/>
    </source>
</evidence>
<feature type="domain" description="Response regulatory" evidence="10">
    <location>
        <begin position="3"/>
        <end position="120"/>
    </location>
</feature>
<evidence type="ECO:0000313" key="11">
    <source>
        <dbReference type="EMBL" id="KTD85260.1"/>
    </source>
</evidence>
<dbReference type="AlphaFoldDB" id="A0A0W1AV99"/>
<dbReference type="Gene3D" id="1.10.10.60">
    <property type="entry name" value="Homeodomain-like"/>
    <property type="match status" value="2"/>
</dbReference>
<dbReference type="PROSITE" id="PS01124">
    <property type="entry name" value="HTH_ARAC_FAMILY_2"/>
    <property type="match status" value="1"/>
</dbReference>
<dbReference type="InterPro" id="IPR011006">
    <property type="entry name" value="CheY-like_superfamily"/>
</dbReference>
<gene>
    <name evidence="11" type="ORF">UQ64_21725</name>
</gene>
<name>A0A0W1AV99_9BACL</name>
<evidence type="ECO:0000256" key="2">
    <source>
        <dbReference type="ARBA" id="ARBA00022490"/>
    </source>
</evidence>
<keyword evidence="7" id="KW-0804">Transcription</keyword>
<dbReference type="InterPro" id="IPR018060">
    <property type="entry name" value="HTH_AraC"/>
</dbReference>
<sequence length="523" mass="60548">MLKVLIVDDEEIIREGLKRIVDWTSLGYTVAGEASSGLEALNLLQHEYFHVMVTDITMPRMDGLELIRRIRQKQISIKIIILSGYNDFRFVKEAMKFSVEDYLLKPVEETELTYNLHSLKETINSELETNHLEKENMYILTNKLMNRIATRTLSLIDFKNRADFLELKLPEAPFYVGAIELDSMNNYYSETLDADVRLNVYACKNIVEELLRNYGLTCILFEDENHRIIYLCGETNFSPHPRELAENIRCSIVQYAKEPVTISISAAVHSFSALHEAYFEAVRLLEYTFFMGKSTVITKELLPSLDQAPNQIKYDRSAYAKAIRNGNSTELTILVRKIFGEVALTCHHSKVYVQTISLELLIQAFDIVKEANGDLSALFDGTESMYRQLLSIKSMEGTFEHLIEILNAVISYLTRLRSSRPNKIIEHILAYIEQYYSHDLKLIELGELFYINPSYLGKLFKKETNISFKDFLNQVRVTKAMEMLIESTEKVYLISEAVGYRDYNYFCRIFKKHFGVIPSDVRN</sequence>
<keyword evidence="5" id="KW-0805">Transcription regulation</keyword>
<keyword evidence="4" id="KW-0902">Two-component regulatory system</keyword>
<evidence type="ECO:0000256" key="5">
    <source>
        <dbReference type="ARBA" id="ARBA00023015"/>
    </source>
</evidence>
<proteinExistence type="predicted"/>
<dbReference type="InterPro" id="IPR001789">
    <property type="entry name" value="Sig_transdc_resp-reg_receiver"/>
</dbReference>
<keyword evidence="12" id="KW-1185">Reference proteome</keyword>
<dbReference type="Pfam" id="PF17853">
    <property type="entry name" value="GGDEF_2"/>
    <property type="match status" value="1"/>
</dbReference>
<accession>A0A0W1AV99</accession>
<dbReference type="GO" id="GO:0005737">
    <property type="term" value="C:cytoplasm"/>
    <property type="evidence" value="ECO:0007669"/>
    <property type="project" value="UniProtKB-SubCell"/>
</dbReference>
<dbReference type="SMART" id="SM00448">
    <property type="entry name" value="REC"/>
    <property type="match status" value="1"/>
</dbReference>
<dbReference type="EMBL" id="LCZJ02000029">
    <property type="protein sequence ID" value="KTD85260.1"/>
    <property type="molecule type" value="Genomic_DNA"/>
</dbReference>
<feature type="modified residue" description="4-aspartylphosphate" evidence="8">
    <location>
        <position position="55"/>
    </location>
</feature>
<evidence type="ECO:0000256" key="8">
    <source>
        <dbReference type="PROSITE-ProRule" id="PRU00169"/>
    </source>
</evidence>
<dbReference type="PROSITE" id="PS50110">
    <property type="entry name" value="RESPONSE_REGULATORY"/>
    <property type="match status" value="1"/>
</dbReference>
<evidence type="ECO:0000256" key="3">
    <source>
        <dbReference type="ARBA" id="ARBA00022553"/>
    </source>
</evidence>
<evidence type="ECO:0000259" key="9">
    <source>
        <dbReference type="PROSITE" id="PS01124"/>
    </source>
</evidence>
<organism evidence="11 12">
    <name type="scientific">Paenibacillus etheri</name>
    <dbReference type="NCBI Taxonomy" id="1306852"/>
    <lineage>
        <taxon>Bacteria</taxon>
        <taxon>Bacillati</taxon>
        <taxon>Bacillota</taxon>
        <taxon>Bacilli</taxon>
        <taxon>Bacillales</taxon>
        <taxon>Paenibacillaceae</taxon>
        <taxon>Paenibacillus</taxon>
    </lineage>
</organism>
<dbReference type="CDD" id="cd17536">
    <property type="entry name" value="REC_YesN-like"/>
    <property type="match status" value="1"/>
</dbReference>
<dbReference type="SMART" id="SM00342">
    <property type="entry name" value="HTH_ARAC"/>
    <property type="match status" value="1"/>
</dbReference>
<evidence type="ECO:0000313" key="12">
    <source>
        <dbReference type="Proteomes" id="UP000054709"/>
    </source>
</evidence>
<dbReference type="Gene3D" id="3.40.50.2300">
    <property type="match status" value="1"/>
</dbReference>
<dbReference type="SUPFAM" id="SSF52172">
    <property type="entry name" value="CheY-like"/>
    <property type="match status" value="1"/>
</dbReference>
<dbReference type="Pfam" id="PF12833">
    <property type="entry name" value="HTH_18"/>
    <property type="match status" value="1"/>
</dbReference>
<comment type="subcellular location">
    <subcellularLocation>
        <location evidence="1">Cytoplasm</location>
    </subcellularLocation>
</comment>
<dbReference type="InterPro" id="IPR041522">
    <property type="entry name" value="CdaR_GGDEF"/>
</dbReference>
<protein>
    <recommendedName>
        <fullName evidence="13">Two-component system response regulator</fullName>
    </recommendedName>
</protein>
<feature type="domain" description="HTH araC/xylS-type" evidence="9">
    <location>
        <begin position="426"/>
        <end position="523"/>
    </location>
</feature>